<feature type="compositionally biased region" description="Low complexity" evidence="6">
    <location>
        <begin position="669"/>
        <end position="688"/>
    </location>
</feature>
<feature type="compositionally biased region" description="Basic residues" evidence="6">
    <location>
        <begin position="1337"/>
        <end position="1359"/>
    </location>
</feature>
<feature type="region of interest" description="Disordered" evidence="6">
    <location>
        <begin position="428"/>
        <end position="818"/>
    </location>
</feature>
<name>A0A194S7V8_RHOGW</name>
<dbReference type="RefSeq" id="XP_018271540.1">
    <property type="nucleotide sequence ID" value="XM_018416846.1"/>
</dbReference>
<feature type="compositionally biased region" description="Acidic residues" evidence="6">
    <location>
        <begin position="557"/>
        <end position="569"/>
    </location>
</feature>
<evidence type="ECO:0000256" key="4">
    <source>
        <dbReference type="ARBA" id="ARBA00023163"/>
    </source>
</evidence>
<feature type="compositionally biased region" description="Acidic residues" evidence="6">
    <location>
        <begin position="1031"/>
        <end position="1048"/>
    </location>
</feature>
<evidence type="ECO:0000256" key="1">
    <source>
        <dbReference type="ARBA" id="ARBA00004123"/>
    </source>
</evidence>
<evidence type="ECO:0000256" key="2">
    <source>
        <dbReference type="ARBA" id="ARBA00022491"/>
    </source>
</evidence>
<feature type="compositionally biased region" description="Low complexity" evidence="6">
    <location>
        <begin position="626"/>
        <end position="639"/>
    </location>
</feature>
<dbReference type="SMART" id="SM01042">
    <property type="entry name" value="Brr6_like_C_C"/>
    <property type="match status" value="1"/>
</dbReference>
<feature type="compositionally biased region" description="Acidic residues" evidence="6">
    <location>
        <begin position="981"/>
        <end position="995"/>
    </location>
</feature>
<feature type="compositionally biased region" description="Low complexity" evidence="6">
    <location>
        <begin position="1248"/>
        <end position="1299"/>
    </location>
</feature>
<keyword evidence="2" id="KW-0678">Repressor</keyword>
<evidence type="ECO:0000256" key="3">
    <source>
        <dbReference type="ARBA" id="ARBA00023015"/>
    </source>
</evidence>
<dbReference type="EMBL" id="KQ474078">
    <property type="protein sequence ID" value="KPV75491.1"/>
    <property type="molecule type" value="Genomic_DNA"/>
</dbReference>
<dbReference type="Pfam" id="PF10104">
    <property type="entry name" value="Brr6_like_C_C"/>
    <property type="match status" value="1"/>
</dbReference>
<reference evidence="9 10" key="1">
    <citation type="journal article" date="2015" name="Front. Microbiol.">
        <title>Genome sequence of the plant growth promoting endophytic yeast Rhodotorula graminis WP1.</title>
        <authorList>
            <person name="Firrincieli A."/>
            <person name="Otillar R."/>
            <person name="Salamov A."/>
            <person name="Schmutz J."/>
            <person name="Khan Z."/>
            <person name="Redman R.S."/>
            <person name="Fleck N.D."/>
            <person name="Lindquist E."/>
            <person name="Grigoriev I.V."/>
            <person name="Doty S.L."/>
        </authorList>
    </citation>
    <scope>NUCLEOTIDE SEQUENCE [LARGE SCALE GENOMIC DNA]</scope>
    <source>
        <strain evidence="9 10">WP1</strain>
    </source>
</reference>
<dbReference type="GeneID" id="28977294"/>
<feature type="compositionally biased region" description="Low complexity" evidence="6">
    <location>
        <begin position="457"/>
        <end position="469"/>
    </location>
</feature>
<dbReference type="Pfam" id="PF08598">
    <property type="entry name" value="Sds3"/>
    <property type="match status" value="1"/>
</dbReference>
<dbReference type="GO" id="GO:0031965">
    <property type="term" value="C:nuclear membrane"/>
    <property type="evidence" value="ECO:0007669"/>
    <property type="project" value="InterPro"/>
</dbReference>
<comment type="subcellular location">
    <subcellularLocation>
        <location evidence="1">Nucleus</location>
    </subcellularLocation>
</comment>
<dbReference type="GO" id="GO:0055088">
    <property type="term" value="P:lipid homeostasis"/>
    <property type="evidence" value="ECO:0007669"/>
    <property type="project" value="InterPro"/>
</dbReference>
<proteinExistence type="predicted"/>
<feature type="region of interest" description="Disordered" evidence="6">
    <location>
        <begin position="1158"/>
        <end position="1214"/>
    </location>
</feature>
<keyword evidence="4" id="KW-0804">Transcription</keyword>
<feature type="compositionally biased region" description="Low complexity" evidence="6">
    <location>
        <begin position="1360"/>
        <end position="1385"/>
    </location>
</feature>
<keyword evidence="7" id="KW-1133">Transmembrane helix</keyword>
<feature type="compositionally biased region" description="Acidic residues" evidence="6">
    <location>
        <begin position="538"/>
        <end position="547"/>
    </location>
</feature>
<feature type="compositionally biased region" description="Low complexity" evidence="6">
    <location>
        <begin position="869"/>
        <end position="887"/>
    </location>
</feature>
<feature type="compositionally biased region" description="Basic residues" evidence="6">
    <location>
        <begin position="735"/>
        <end position="747"/>
    </location>
</feature>
<feature type="region of interest" description="Disordered" evidence="6">
    <location>
        <begin position="937"/>
        <end position="1049"/>
    </location>
</feature>
<dbReference type="Proteomes" id="UP000053890">
    <property type="component" value="Unassembled WGS sequence"/>
</dbReference>
<feature type="compositionally biased region" description="Basic and acidic residues" evidence="6">
    <location>
        <begin position="1158"/>
        <end position="1186"/>
    </location>
</feature>
<evidence type="ECO:0000313" key="9">
    <source>
        <dbReference type="EMBL" id="KPV75491.1"/>
    </source>
</evidence>
<feature type="compositionally biased region" description="Basic residues" evidence="6">
    <location>
        <begin position="856"/>
        <end position="868"/>
    </location>
</feature>
<dbReference type="Gene3D" id="1.20.5.1500">
    <property type="match status" value="1"/>
</dbReference>
<keyword evidence="5" id="KW-0539">Nucleus</keyword>
<feature type="compositionally biased region" description="Basic and acidic residues" evidence="6">
    <location>
        <begin position="1021"/>
        <end position="1030"/>
    </location>
</feature>
<protein>
    <recommendedName>
        <fullName evidence="8">Brl1/Brr6 domain-containing protein</fullName>
    </recommendedName>
</protein>
<accession>A0A194S7V8</accession>
<evidence type="ECO:0000259" key="8">
    <source>
        <dbReference type="SMART" id="SM01042"/>
    </source>
</evidence>
<feature type="region of interest" description="Disordered" evidence="6">
    <location>
        <begin position="1247"/>
        <end position="1385"/>
    </location>
</feature>
<keyword evidence="7" id="KW-0812">Transmembrane</keyword>
<dbReference type="OMA" id="SARCHRC"/>
<evidence type="ECO:0000256" key="5">
    <source>
        <dbReference type="ARBA" id="ARBA00023242"/>
    </source>
</evidence>
<dbReference type="GO" id="GO:0010468">
    <property type="term" value="P:regulation of gene expression"/>
    <property type="evidence" value="ECO:0007669"/>
    <property type="project" value="UniProtKB-ARBA"/>
</dbReference>
<dbReference type="InterPro" id="IPR018767">
    <property type="entry name" value="Brl1/Brr6_dom"/>
</dbReference>
<feature type="compositionally biased region" description="Low complexity" evidence="6">
    <location>
        <begin position="1188"/>
        <end position="1209"/>
    </location>
</feature>
<dbReference type="InterPro" id="IPR013907">
    <property type="entry name" value="Sds3"/>
</dbReference>
<dbReference type="PANTHER" id="PTHR28136:SF1">
    <property type="entry name" value="NUCLEUS EXPORT PROTEIN BRL1"/>
    <property type="match status" value="1"/>
</dbReference>
<feature type="compositionally biased region" description="Basic residues" evidence="6">
    <location>
        <begin position="133"/>
        <end position="143"/>
    </location>
</feature>
<dbReference type="GO" id="GO:0005654">
    <property type="term" value="C:nucleoplasm"/>
    <property type="evidence" value="ECO:0007669"/>
    <property type="project" value="UniProtKB-ARBA"/>
</dbReference>
<sequence>MQYEWERPRQFPASPFATAAPGEEDEPARKRAHYEAMDVDTPPRPAVSFPPSATAPASDTFRFAPPAPPSLSEAPHEPAFDVEAFKPKEAFGLQDDEGEGDVSMAAADADEDGVPADKEMHLPVAVLGESGARRRKGGRGARRRSVDDSGASDDEVERHGHEHDGDGGFLGVLQTTAGRRKGDTQFSFQVHHHHGAAGHAVGGYGSPEGQQPERWMRKSTPYVLLGYLQFGSLAILAVMVLSLLALFLFTLKGDIDARFAAATLDLRRDNIECAKKFMENGCQAATRFPALEQSCNEWEECMQREVVVHGKARIIVETIADLVNSFFEVVSFKTMFFILMSLALTVYASTAALSLLASRASAASRSAASSSAPQHYGGYGAAPPPPPGFGYGMPYGGGGQGAPWTLHQLSPRAEPCRPLRQQLQLAPPPADLRQRSSHPPASSLPPPFLRQPRLVMDSPLSEPDSLSSPGATTEPLPNSEPDDLQLSSSPVPTRRRSRSRSLHGPEPRAGAGAGGGAESDSSLTEQSDSEVEPSALDTVEEDDDQTEEAAGGAASELGDDEQEEDDEDEPVQRTPRGNKRPRPIALGDGDEDGAGDELSRPARKRVGSLSASGDELSPAASNHKGAAATAKTASPPSSAKRARPVEGGSIASSSASTVGAPPAAPRPAPAVAATATADAAAASSADSLSELEDDDDVEPQPSRPAPKLSSVPAAASASDADDDDDDAPTLSASPKGKKSAPRPRGGGRPRGLGARGRPRALAGKPSAAARSESPLSTVGSSAGEDKVEADAEMEDAPLVENGLAAAGEGGAAGPAQVGDEAAVKELEVEASAVEALAAAAAGASTTSSARPSAAKARGKGKGKSKGKAAVKAAGETMRRSTSSESSTHAPKHLGNGTSPSNSAFSSLPALPAPSGLVELETAPDAVANQLAELAEAEADVAADAAAASASGAASAAAPDDASAPMDGVEPSDSQLTRADGLDEDRTDAVVEEVEEEQRPVPPPSAKKGAVGKKGGKKGKGKEKAAPAHVEDGEEDEAVEGEEEEDTSDDAFMRKRAEAMEALTKIEISFARLRDLLYLERLADVEKERLAIETGAHPELVHLTQLIELRRNRKLELARLWLDGLENAYGVQFTDREHANWNSWQDDRARERTRMLDEANSKRRRLEREKRALERPKDACSPLDRHPSSRSTTAAESASTPTRSTTTRSRGPCGIQTSVSTRACEDWTMRRCTATWSAWAFASRCGILSSRTTPSTPTRAGSAARPTATRAATRTAAATTARLTPCSTSTSTRASRPPSARCHRCPSINASSRARRGRRPTLDSRRASRPSSAAGSRATRRRRARTAAATTRRRTPRSRRGSSSSSSSSSTSRATAGSTTSGDGAP</sequence>
<dbReference type="GO" id="GO:0006998">
    <property type="term" value="P:nuclear envelope organization"/>
    <property type="evidence" value="ECO:0007669"/>
    <property type="project" value="InterPro"/>
</dbReference>
<feature type="region of interest" description="Disordered" evidence="6">
    <location>
        <begin position="127"/>
        <end position="172"/>
    </location>
</feature>
<dbReference type="PANTHER" id="PTHR28136">
    <property type="entry name" value="NUCLEUS EXPORT PROTEIN BRR6"/>
    <property type="match status" value="1"/>
</dbReference>
<feature type="region of interest" description="Disordered" evidence="6">
    <location>
        <begin position="836"/>
        <end position="911"/>
    </location>
</feature>
<feature type="domain" description="Brl1/Brr6" evidence="8">
    <location>
        <begin position="224"/>
        <end position="357"/>
    </location>
</feature>
<evidence type="ECO:0000256" key="7">
    <source>
        <dbReference type="SAM" id="Phobius"/>
    </source>
</evidence>
<evidence type="ECO:0000313" key="10">
    <source>
        <dbReference type="Proteomes" id="UP000053890"/>
    </source>
</evidence>
<feature type="compositionally biased region" description="Basic residues" evidence="6">
    <location>
        <begin position="1009"/>
        <end position="1020"/>
    </location>
</feature>
<feature type="transmembrane region" description="Helical" evidence="7">
    <location>
        <begin position="335"/>
        <end position="356"/>
    </location>
</feature>
<feature type="transmembrane region" description="Helical" evidence="7">
    <location>
        <begin position="224"/>
        <end position="249"/>
    </location>
</feature>
<keyword evidence="10" id="KW-1185">Reference proteome</keyword>
<dbReference type="OrthoDB" id="5961at2759"/>
<feature type="compositionally biased region" description="Low complexity" evidence="6">
    <location>
        <begin position="941"/>
        <end position="963"/>
    </location>
</feature>
<feature type="region of interest" description="Disordered" evidence="6">
    <location>
        <begin position="1"/>
        <end position="79"/>
    </location>
</feature>
<feature type="compositionally biased region" description="Basic and acidic residues" evidence="6">
    <location>
        <begin position="27"/>
        <end position="36"/>
    </location>
</feature>
<dbReference type="SMART" id="SM01401">
    <property type="entry name" value="Sds3"/>
    <property type="match status" value="1"/>
</dbReference>
<gene>
    <name evidence="9" type="ORF">RHOBADRAFT_53463</name>
</gene>
<feature type="compositionally biased region" description="Polar residues" evidence="6">
    <location>
        <begin position="895"/>
        <end position="905"/>
    </location>
</feature>
<keyword evidence="3" id="KW-0805">Transcription regulation</keyword>
<keyword evidence="7" id="KW-0472">Membrane</keyword>
<feature type="compositionally biased region" description="Low complexity" evidence="6">
    <location>
        <begin position="705"/>
        <end position="718"/>
    </location>
</feature>
<feature type="compositionally biased region" description="Acidic residues" evidence="6">
    <location>
        <begin position="689"/>
        <end position="698"/>
    </location>
</feature>
<dbReference type="InterPro" id="IPR040202">
    <property type="entry name" value="Brl1/Brr6"/>
</dbReference>
<organism evidence="9 10">
    <name type="scientific">Rhodotorula graminis (strain WP1)</name>
    <dbReference type="NCBI Taxonomy" id="578459"/>
    <lineage>
        <taxon>Eukaryota</taxon>
        <taxon>Fungi</taxon>
        <taxon>Dikarya</taxon>
        <taxon>Basidiomycota</taxon>
        <taxon>Pucciniomycotina</taxon>
        <taxon>Microbotryomycetes</taxon>
        <taxon>Sporidiobolales</taxon>
        <taxon>Sporidiobolaceae</taxon>
        <taxon>Rhodotorula</taxon>
    </lineage>
</organism>
<feature type="compositionally biased region" description="Basic and acidic residues" evidence="6">
    <location>
        <begin position="156"/>
        <end position="166"/>
    </location>
</feature>
<feature type="compositionally biased region" description="Low complexity" evidence="6">
    <location>
        <begin position="836"/>
        <end position="855"/>
    </location>
</feature>
<evidence type="ECO:0000256" key="6">
    <source>
        <dbReference type="SAM" id="MobiDB-lite"/>
    </source>
</evidence>